<gene>
    <name evidence="5" type="ORF">Pa4123_12650</name>
</gene>
<proteinExistence type="predicted"/>
<evidence type="ECO:0000256" key="2">
    <source>
        <dbReference type="SAM" id="SignalP"/>
    </source>
</evidence>
<dbReference type="Pfam" id="PF25115">
    <property type="entry name" value="Agd3_CE"/>
    <property type="match status" value="1"/>
</dbReference>
<reference evidence="5" key="1">
    <citation type="submission" date="2022-12" db="EMBL/GenBank/DDBJ databases">
        <title>New Phytohabitans aurantiacus sp. RD004123 nov., an actinomycete isolated from soil.</title>
        <authorList>
            <person name="Triningsih D.W."/>
            <person name="Harunari E."/>
            <person name="Igarashi Y."/>
        </authorList>
    </citation>
    <scope>NUCLEOTIDE SEQUENCE</scope>
    <source>
        <strain evidence="5">RD004123</strain>
    </source>
</reference>
<feature type="region of interest" description="Disordered" evidence="1">
    <location>
        <begin position="33"/>
        <end position="96"/>
    </location>
</feature>
<comment type="caution">
    <text evidence="5">The sequence shown here is derived from an EMBL/GenBank/DDBJ whole genome shotgun (WGS) entry which is preliminary data.</text>
</comment>
<feature type="signal peptide" evidence="2">
    <location>
        <begin position="1"/>
        <end position="27"/>
    </location>
</feature>
<feature type="compositionally biased region" description="Basic and acidic residues" evidence="1">
    <location>
        <begin position="62"/>
        <end position="86"/>
    </location>
</feature>
<evidence type="ECO:0000259" key="3">
    <source>
        <dbReference type="Pfam" id="PF25115"/>
    </source>
</evidence>
<dbReference type="InterPro" id="IPR056827">
    <property type="entry name" value="CBM87_Agd3"/>
</dbReference>
<dbReference type="EMBL" id="BSDI01000005">
    <property type="protein sequence ID" value="GLH95992.1"/>
    <property type="molecule type" value="Genomic_DNA"/>
</dbReference>
<evidence type="ECO:0000256" key="1">
    <source>
        <dbReference type="SAM" id="MobiDB-lite"/>
    </source>
</evidence>
<protein>
    <submittedName>
        <fullName evidence="5">Uncharacterized protein</fullName>
    </submittedName>
</protein>
<evidence type="ECO:0000313" key="5">
    <source>
        <dbReference type="EMBL" id="GLH95992.1"/>
    </source>
</evidence>
<evidence type="ECO:0000313" key="6">
    <source>
        <dbReference type="Proteomes" id="UP001144280"/>
    </source>
</evidence>
<keyword evidence="6" id="KW-1185">Reference proteome</keyword>
<feature type="compositionally biased region" description="Gly residues" evidence="1">
    <location>
        <begin position="44"/>
        <end position="58"/>
    </location>
</feature>
<feature type="domain" description="Agd3 CBM87" evidence="4">
    <location>
        <begin position="115"/>
        <end position="304"/>
    </location>
</feature>
<accession>A0ABQ5QPV2</accession>
<keyword evidence="2" id="KW-0732">Signal</keyword>
<evidence type="ECO:0000259" key="4">
    <source>
        <dbReference type="Pfam" id="PF25116"/>
    </source>
</evidence>
<sequence>MNTRYVTGRRSALAAAVSVVLVLGVLAAGGNQAVAKPGDKDPGGVLGAGQGGVVGGGKLRPTKPEVPKAQPKPKEDKPIPVKDPKKPPGPSTSTTRTASLSLAAVAAAPEKVALRQLVIALDSNDFGLATWTSTLDRIGTPYDVLLAASEPLTWERLTRPDGGGRYTSILLSNNSLLHSDGAGGFVSAFDADEWNLLWQYERDYKVRQVSLYTAYGQFPEDYCLRAGTEGGVGETPMNATLTTTGRTQFDYLTTTVQVPITLSYVYRSTLAAGCAATSTVVSGTSVLGVITTSTDGRERAALTFTSNQYLLQTFLLTYGMVRWATKGVFVGERRHYLEADVDDWFNYTDHLFPDGHLESDPGFRMSGTDANSANQQQSAMRSRYPRASQFTLNVPYNGEGINRNAAALCTSLLSPDPLTSYSRCLRNNFRWINHTFSHPKMNFTTYAESLNEIQRNLTVGRQINLTVPTPILKTGEYSGLGVYHPDPTNDIDPPTDHGLLASNGEMLRAAKDAGVKYLHGNMSFPSHVPSCFNCGIWHPMEPSLMLVPDWPTNIAYHVTAPAEETLFYNSYYGPNGKFPFWPRDLTYNEIISYETDIALQHVVSGSAYAHTFHQGNLRQYASGKSLTFDWANEVARKFSLYYRVPLQTPNWQGLAAYVANRTTHFASTSAGADVVWDRTANTLTLTSPAAGGLFLNGVRATGFAAYGTDSISWVPFGANASLTLTPVPRTTA</sequence>
<feature type="chain" id="PRO_5047008328" evidence="2">
    <location>
        <begin position="28"/>
        <end position="732"/>
    </location>
</feature>
<dbReference type="RefSeq" id="WP_281893112.1">
    <property type="nucleotide sequence ID" value="NZ_BSDI01000005.1"/>
</dbReference>
<dbReference type="Proteomes" id="UP001144280">
    <property type="component" value="Unassembled WGS sequence"/>
</dbReference>
<dbReference type="InterPro" id="IPR056826">
    <property type="entry name" value="Agd3_CE"/>
</dbReference>
<organism evidence="5 6">
    <name type="scientific">Phytohabitans aurantiacus</name>
    <dbReference type="NCBI Taxonomy" id="3016789"/>
    <lineage>
        <taxon>Bacteria</taxon>
        <taxon>Bacillati</taxon>
        <taxon>Actinomycetota</taxon>
        <taxon>Actinomycetes</taxon>
        <taxon>Micromonosporales</taxon>
        <taxon>Micromonosporaceae</taxon>
    </lineage>
</organism>
<name>A0ABQ5QPV2_9ACTN</name>
<feature type="domain" description="Agd3 deacetylase" evidence="3">
    <location>
        <begin position="425"/>
        <end position="663"/>
    </location>
</feature>
<dbReference type="Pfam" id="PF25116">
    <property type="entry name" value="CBM87_Agd3"/>
    <property type="match status" value="1"/>
</dbReference>